<organism evidence="3 4">
    <name type="scientific">Cuscuta epithymum</name>
    <dbReference type="NCBI Taxonomy" id="186058"/>
    <lineage>
        <taxon>Eukaryota</taxon>
        <taxon>Viridiplantae</taxon>
        <taxon>Streptophyta</taxon>
        <taxon>Embryophyta</taxon>
        <taxon>Tracheophyta</taxon>
        <taxon>Spermatophyta</taxon>
        <taxon>Magnoliopsida</taxon>
        <taxon>eudicotyledons</taxon>
        <taxon>Gunneridae</taxon>
        <taxon>Pentapetalae</taxon>
        <taxon>asterids</taxon>
        <taxon>lamiids</taxon>
        <taxon>Solanales</taxon>
        <taxon>Convolvulaceae</taxon>
        <taxon>Cuscuteae</taxon>
        <taxon>Cuscuta</taxon>
        <taxon>Cuscuta subgen. Cuscuta</taxon>
    </lineage>
</organism>
<proteinExistence type="inferred from homology"/>
<keyword evidence="4" id="KW-1185">Reference proteome</keyword>
<dbReference type="InterPro" id="IPR046431">
    <property type="entry name" value="FAF_dom"/>
</dbReference>
<comment type="caution">
    <text evidence="3">The sequence shown here is derived from an EMBL/GenBank/DDBJ whole genome shotgun (WGS) entry which is preliminary data.</text>
</comment>
<dbReference type="Pfam" id="PF11250">
    <property type="entry name" value="FAF"/>
    <property type="match status" value="1"/>
</dbReference>
<evidence type="ECO:0000313" key="3">
    <source>
        <dbReference type="EMBL" id="CAH9115265.1"/>
    </source>
</evidence>
<dbReference type="EMBL" id="CAMAPF010000235">
    <property type="protein sequence ID" value="CAH9115265.1"/>
    <property type="molecule type" value="Genomic_DNA"/>
</dbReference>
<dbReference type="PANTHER" id="PTHR33155">
    <property type="entry name" value="FANTASTIC FOUR-LIKE PROTEIN (DUF3049)"/>
    <property type="match status" value="1"/>
</dbReference>
<dbReference type="Proteomes" id="UP001152523">
    <property type="component" value="Unassembled WGS sequence"/>
</dbReference>
<reference evidence="3" key="1">
    <citation type="submission" date="2022-07" db="EMBL/GenBank/DDBJ databases">
        <authorList>
            <person name="Macas J."/>
            <person name="Novak P."/>
            <person name="Neumann P."/>
        </authorList>
    </citation>
    <scope>NUCLEOTIDE SEQUENCE</scope>
</reference>
<sequence length="235" mass="25946">MTSSFYELTNTQTFPAPALEQRYFHPTPKPSASTRKINFDMCTECLGSENGASICESLDELFLLLEENEKKPRPARLASSNCRNIKKSNGTGTFPPPLSSISGCDGIKVKPRREGGRLIITAATACSPFFHTERADGRLRMSLRKAGDYWCYNNNNNNNNNNNEDVLDDEDEEDEVEEKVEGEETTDVAACSDEVAPIGKPVAAMAAGSRCMESEQSSEMQSWTGQQPYCYVAIS</sequence>
<evidence type="ECO:0000313" key="4">
    <source>
        <dbReference type="Proteomes" id="UP001152523"/>
    </source>
</evidence>
<dbReference type="PANTHER" id="PTHR33155:SF8">
    <property type="entry name" value="PROTEIN FANTASTIC FOUR 1"/>
    <property type="match status" value="1"/>
</dbReference>
<name>A0AAV0E3I3_9ASTE</name>
<dbReference type="InterPro" id="IPR021410">
    <property type="entry name" value="FAF"/>
</dbReference>
<dbReference type="AlphaFoldDB" id="A0AAV0E3I3"/>
<feature type="domain" description="FAF" evidence="2">
    <location>
        <begin position="94"/>
        <end position="143"/>
    </location>
</feature>
<comment type="similarity">
    <text evidence="1">Belongs to the fantastic four family.</text>
</comment>
<accession>A0AAV0E3I3</accession>
<protein>
    <recommendedName>
        <fullName evidence="2">FAF domain-containing protein</fullName>
    </recommendedName>
</protein>
<gene>
    <name evidence="3" type="ORF">CEPIT_LOCUS21015</name>
</gene>
<evidence type="ECO:0000256" key="1">
    <source>
        <dbReference type="ARBA" id="ARBA00008690"/>
    </source>
</evidence>
<evidence type="ECO:0000259" key="2">
    <source>
        <dbReference type="Pfam" id="PF11250"/>
    </source>
</evidence>